<dbReference type="Pfam" id="PF00072">
    <property type="entry name" value="Response_reg"/>
    <property type="match status" value="1"/>
</dbReference>
<organism evidence="12 13">
    <name type="scientific">Streptantibioticus rubrisoli</name>
    <dbReference type="NCBI Taxonomy" id="1387313"/>
    <lineage>
        <taxon>Bacteria</taxon>
        <taxon>Bacillati</taxon>
        <taxon>Actinomycetota</taxon>
        <taxon>Actinomycetes</taxon>
        <taxon>Kitasatosporales</taxon>
        <taxon>Streptomycetaceae</taxon>
        <taxon>Streptantibioticus</taxon>
    </lineage>
</organism>
<keyword evidence="3 10" id="KW-0597">Phosphoprotein</keyword>
<dbReference type="RefSeq" id="WP_255924707.1">
    <property type="nucleotide sequence ID" value="NZ_JANFNH010000001.1"/>
</dbReference>
<sequence>MISVLVVDDDYRVAGLHARYASGVDGFEVVGTAHCAREAVELEQRLRPDLVLLDQYLPDRLGTSVLPELRADVIMLTAAADAAQIRQALGRGAVGYLIKPFDAQQLTARLRSYARFRAQLGGDRTLDQEQVDRALRALHGTDRAARARRKRSSPTAELVAEAVRRADQPVTASELAARLGLSRPTAQRYLADLSADGAVRVELRYGVAGRPEHLYRWNSQAT</sequence>
<proteinExistence type="predicted"/>
<evidence type="ECO:0000256" key="7">
    <source>
        <dbReference type="ARBA" id="ARBA00023159"/>
    </source>
</evidence>
<dbReference type="SUPFAM" id="SSF46785">
    <property type="entry name" value="Winged helix' DNA-binding domain"/>
    <property type="match status" value="1"/>
</dbReference>
<dbReference type="Proteomes" id="UP001206206">
    <property type="component" value="Unassembled WGS sequence"/>
</dbReference>
<evidence type="ECO:0000256" key="3">
    <source>
        <dbReference type="ARBA" id="ARBA00022553"/>
    </source>
</evidence>
<reference evidence="12 13" key="1">
    <citation type="submission" date="2022-06" db="EMBL/GenBank/DDBJ databases">
        <title>Draft genome sequence of type strain Streptomyces rubrisoli DSM 42083.</title>
        <authorList>
            <person name="Duangmal K."/>
            <person name="Klaysubun C."/>
        </authorList>
    </citation>
    <scope>NUCLEOTIDE SEQUENCE [LARGE SCALE GENOMIC DNA]</scope>
    <source>
        <strain evidence="12 13">DSM 42083</strain>
    </source>
</reference>
<accession>A0ABT1P5Y4</accession>
<evidence type="ECO:0000256" key="6">
    <source>
        <dbReference type="ARBA" id="ARBA00023125"/>
    </source>
</evidence>
<evidence type="ECO:0000256" key="8">
    <source>
        <dbReference type="ARBA" id="ARBA00023163"/>
    </source>
</evidence>
<dbReference type="InterPro" id="IPR001789">
    <property type="entry name" value="Sig_transdc_resp-reg_receiver"/>
</dbReference>
<comment type="subcellular location">
    <subcellularLocation>
        <location evidence="1 9">Cytoplasm</location>
    </subcellularLocation>
</comment>
<evidence type="ECO:0000256" key="4">
    <source>
        <dbReference type="ARBA" id="ARBA00023012"/>
    </source>
</evidence>
<dbReference type="Gene3D" id="1.10.10.10">
    <property type="entry name" value="Winged helix-like DNA-binding domain superfamily/Winged helix DNA-binding domain"/>
    <property type="match status" value="1"/>
</dbReference>
<dbReference type="PANTHER" id="PTHR45526">
    <property type="entry name" value="TRANSCRIPTIONAL REGULATORY PROTEIN DPIA"/>
    <property type="match status" value="1"/>
</dbReference>
<keyword evidence="5 9" id="KW-0805">Transcription regulation</keyword>
<evidence type="ECO:0000256" key="5">
    <source>
        <dbReference type="ARBA" id="ARBA00023015"/>
    </source>
</evidence>
<protein>
    <recommendedName>
        <fullName evidence="9">Transcriptional regulatory protein</fullName>
    </recommendedName>
</protein>
<keyword evidence="13" id="KW-1185">Reference proteome</keyword>
<dbReference type="InterPro" id="IPR005471">
    <property type="entry name" value="Tscrpt_reg_IclR_N"/>
</dbReference>
<dbReference type="InterPro" id="IPR011006">
    <property type="entry name" value="CheY-like_superfamily"/>
</dbReference>
<keyword evidence="4 9" id="KW-0902">Two-component regulatory system</keyword>
<dbReference type="Gene3D" id="3.40.50.2300">
    <property type="match status" value="1"/>
</dbReference>
<dbReference type="PROSITE" id="PS50110">
    <property type="entry name" value="RESPONSE_REGULATORY"/>
    <property type="match status" value="1"/>
</dbReference>
<evidence type="ECO:0000256" key="9">
    <source>
        <dbReference type="PIRNR" id="PIRNR006171"/>
    </source>
</evidence>
<gene>
    <name evidence="12" type="ORF">NON19_01700</name>
</gene>
<evidence type="ECO:0000313" key="12">
    <source>
        <dbReference type="EMBL" id="MCQ4040769.1"/>
    </source>
</evidence>
<keyword evidence="6 9" id="KW-0238">DNA-binding</keyword>
<dbReference type="SMART" id="SM00448">
    <property type="entry name" value="REC"/>
    <property type="match status" value="1"/>
</dbReference>
<dbReference type="EMBL" id="JANFNH010000001">
    <property type="protein sequence ID" value="MCQ4040769.1"/>
    <property type="molecule type" value="Genomic_DNA"/>
</dbReference>
<keyword evidence="2 9" id="KW-0963">Cytoplasm</keyword>
<keyword evidence="8 9" id="KW-0804">Transcription</keyword>
<dbReference type="PIRSF" id="PIRSF006171">
    <property type="entry name" value="RR_citrat_malat"/>
    <property type="match status" value="1"/>
</dbReference>
<dbReference type="InterPro" id="IPR036390">
    <property type="entry name" value="WH_DNA-bd_sf"/>
</dbReference>
<feature type="modified residue" description="4-aspartylphosphate" evidence="10">
    <location>
        <position position="54"/>
    </location>
</feature>
<keyword evidence="7 9" id="KW-0010">Activator</keyword>
<dbReference type="InterPro" id="IPR036388">
    <property type="entry name" value="WH-like_DNA-bd_sf"/>
</dbReference>
<dbReference type="PANTHER" id="PTHR45526:SF1">
    <property type="entry name" value="TRANSCRIPTIONAL REGULATORY PROTEIN DCUR-RELATED"/>
    <property type="match status" value="1"/>
</dbReference>
<dbReference type="InterPro" id="IPR051271">
    <property type="entry name" value="2C-system_Tx_regulators"/>
</dbReference>
<feature type="domain" description="Response regulatory" evidence="11">
    <location>
        <begin position="3"/>
        <end position="114"/>
    </location>
</feature>
<evidence type="ECO:0000259" key="11">
    <source>
        <dbReference type="PROSITE" id="PS50110"/>
    </source>
</evidence>
<evidence type="ECO:0000256" key="2">
    <source>
        <dbReference type="ARBA" id="ARBA00022490"/>
    </source>
</evidence>
<comment type="caution">
    <text evidence="12">The sequence shown here is derived from an EMBL/GenBank/DDBJ whole genome shotgun (WGS) entry which is preliminary data.</text>
</comment>
<dbReference type="SUPFAM" id="SSF52172">
    <property type="entry name" value="CheY-like"/>
    <property type="match status" value="1"/>
</dbReference>
<evidence type="ECO:0000256" key="10">
    <source>
        <dbReference type="PROSITE-ProRule" id="PRU00169"/>
    </source>
</evidence>
<evidence type="ECO:0000313" key="13">
    <source>
        <dbReference type="Proteomes" id="UP001206206"/>
    </source>
</evidence>
<evidence type="ECO:0000256" key="1">
    <source>
        <dbReference type="ARBA" id="ARBA00004496"/>
    </source>
</evidence>
<dbReference type="InterPro" id="IPR024187">
    <property type="entry name" value="Sig_transdc_resp-reg_cit/mal"/>
</dbReference>
<dbReference type="Pfam" id="PF09339">
    <property type="entry name" value="HTH_IclR"/>
    <property type="match status" value="1"/>
</dbReference>
<name>A0ABT1P5Y4_9ACTN</name>